<dbReference type="PANTHER" id="PTHR31126">
    <property type="entry name" value="TYROSINE-PROTEIN PHOSPHATASE"/>
    <property type="match status" value="1"/>
</dbReference>
<sequence length="292" mass="30468">MTQKNDFSRRSFLRLGAGAIGIALAGTSLLSACGGDSIAVAPVTTPRLGSAANFRDTGGPGGTGYATESGTAMKKGAIYRSSALALSADDLATVDTLGITRVCDLRTTAEIHAQPDVPLTGATWQNLNVLGAASIGPLPTDGATATAFMQSMYRAFVTSETARTSYRTLFAGFAASDGNLVFHCTAGKDRTGWATAILHTILGVPRQTIVADYLLTNVYSASEIAAYVEQARKNGGQDAADMMAALQSAQADYLQAAFDQVVASYGSMTSYIDNGLQLDPATQNAIRRRMLV</sequence>
<evidence type="ECO:0000256" key="2">
    <source>
        <dbReference type="SAM" id="Phobius"/>
    </source>
</evidence>
<accession>A0A108EMF3</accession>
<keyword evidence="2" id="KW-0472">Membrane</keyword>
<dbReference type="Pfam" id="PF13350">
    <property type="entry name" value="Y_phosphatase3"/>
    <property type="match status" value="1"/>
</dbReference>
<comment type="similarity">
    <text evidence="1">Belongs to the protein-tyrosine phosphatase family.</text>
</comment>
<keyword evidence="2" id="KW-1133">Transmembrane helix</keyword>
<dbReference type="RefSeq" id="WP_060347506.1">
    <property type="nucleotide sequence ID" value="NZ_LPLZ01000048.1"/>
</dbReference>
<dbReference type="Gene3D" id="3.90.190.10">
    <property type="entry name" value="Protein tyrosine phosphatase superfamily"/>
    <property type="match status" value="1"/>
</dbReference>
<dbReference type="AlphaFoldDB" id="A0A108EMF3"/>
<dbReference type="InterPro" id="IPR029021">
    <property type="entry name" value="Prot-tyrosine_phosphatase-like"/>
</dbReference>
<dbReference type="InterPro" id="IPR006311">
    <property type="entry name" value="TAT_signal"/>
</dbReference>
<dbReference type="SUPFAM" id="SSF52799">
    <property type="entry name" value="(Phosphotyrosine protein) phosphatases II"/>
    <property type="match status" value="1"/>
</dbReference>
<comment type="caution">
    <text evidence="3">The sequence shown here is derived from an EMBL/GenBank/DDBJ whole genome shotgun (WGS) entry which is preliminary data.</text>
</comment>
<dbReference type="PROSITE" id="PS51318">
    <property type="entry name" value="TAT"/>
    <property type="match status" value="1"/>
</dbReference>
<reference evidence="3 4" key="1">
    <citation type="submission" date="2015-11" db="EMBL/GenBank/DDBJ databases">
        <title>Expanding the genomic diversity of Burkholderia species for the development of highly accurate diagnostics.</title>
        <authorList>
            <person name="Sahl J."/>
            <person name="Keim P."/>
            <person name="Wagner D."/>
        </authorList>
    </citation>
    <scope>NUCLEOTIDE SEQUENCE [LARGE SCALE GENOMIC DNA]</scope>
    <source>
        <strain evidence="3 4">MSMB793WGS</strain>
    </source>
</reference>
<name>A0A108EMF3_9BURK</name>
<evidence type="ECO:0000256" key="1">
    <source>
        <dbReference type="ARBA" id="ARBA00009580"/>
    </source>
</evidence>
<dbReference type="EMBL" id="LPLZ01000048">
    <property type="protein sequence ID" value="KWN14137.1"/>
    <property type="molecule type" value="Genomic_DNA"/>
</dbReference>
<organism evidence="3 4">
    <name type="scientific">Burkholderia territorii</name>
    <dbReference type="NCBI Taxonomy" id="1503055"/>
    <lineage>
        <taxon>Bacteria</taxon>
        <taxon>Pseudomonadati</taxon>
        <taxon>Pseudomonadota</taxon>
        <taxon>Betaproteobacteria</taxon>
        <taxon>Burkholderiales</taxon>
        <taxon>Burkholderiaceae</taxon>
        <taxon>Burkholderia</taxon>
        <taxon>Burkholderia cepacia complex</taxon>
    </lineage>
</organism>
<evidence type="ECO:0000313" key="4">
    <source>
        <dbReference type="Proteomes" id="UP000068016"/>
    </source>
</evidence>
<dbReference type="GO" id="GO:0004721">
    <property type="term" value="F:phosphoprotein phosphatase activity"/>
    <property type="evidence" value="ECO:0007669"/>
    <property type="project" value="InterPro"/>
</dbReference>
<keyword evidence="2" id="KW-0812">Transmembrane</keyword>
<evidence type="ECO:0000313" key="3">
    <source>
        <dbReference type="EMBL" id="KWN14137.1"/>
    </source>
</evidence>
<dbReference type="InterPro" id="IPR026893">
    <property type="entry name" value="Tyr/Ser_Pase_IphP-type"/>
</dbReference>
<gene>
    <name evidence="3" type="ORF">WT83_16845</name>
</gene>
<proteinExistence type="inferred from homology"/>
<dbReference type="PANTHER" id="PTHR31126:SF1">
    <property type="entry name" value="TYROSINE SPECIFIC PROTEIN PHOSPHATASES DOMAIN-CONTAINING PROTEIN"/>
    <property type="match status" value="1"/>
</dbReference>
<feature type="transmembrane region" description="Helical" evidence="2">
    <location>
        <begin position="12"/>
        <end position="32"/>
    </location>
</feature>
<dbReference type="Proteomes" id="UP000068016">
    <property type="component" value="Unassembled WGS sequence"/>
</dbReference>
<dbReference type="PROSITE" id="PS00383">
    <property type="entry name" value="TYR_PHOSPHATASE_1"/>
    <property type="match status" value="1"/>
</dbReference>
<protein>
    <submittedName>
        <fullName evidence="3">Protein tyrosine phosphatase</fullName>
    </submittedName>
</protein>
<dbReference type="PROSITE" id="PS51257">
    <property type="entry name" value="PROKAR_LIPOPROTEIN"/>
    <property type="match status" value="1"/>
</dbReference>
<dbReference type="InterPro" id="IPR016130">
    <property type="entry name" value="Tyr_Pase_AS"/>
</dbReference>